<accession>A0A897N2M4</accession>
<gene>
    <name evidence="2" type="ORF">HSR121_2904</name>
</gene>
<dbReference type="AlphaFoldDB" id="A0A897N2M4"/>
<reference evidence="2" key="1">
    <citation type="submission" date="2020-11" db="EMBL/GenBank/DDBJ databases">
        <title>Carbohydrate-dependent, anaerobic sulfur respiration: A novel catabolism in halophilic archaea.</title>
        <authorList>
            <person name="Sorokin D.Y."/>
            <person name="Messina E."/>
            <person name="Smedile F."/>
            <person name="La Cono V."/>
            <person name="Hallsworth J.E."/>
            <person name="Yakimov M.M."/>
        </authorList>
    </citation>
    <scope>NUCLEOTIDE SEQUENCE</scope>
    <source>
        <strain evidence="2">HSR12-1</strain>
    </source>
</reference>
<dbReference type="Proteomes" id="UP000663525">
    <property type="component" value="Chromosome"/>
</dbReference>
<feature type="transmembrane region" description="Helical" evidence="1">
    <location>
        <begin position="64"/>
        <end position="83"/>
    </location>
</feature>
<organism evidence="2 3">
    <name type="scientific">Halapricum desulfuricans</name>
    <dbReference type="NCBI Taxonomy" id="2841257"/>
    <lineage>
        <taxon>Archaea</taxon>
        <taxon>Methanobacteriati</taxon>
        <taxon>Methanobacteriota</taxon>
        <taxon>Stenosarchaea group</taxon>
        <taxon>Halobacteria</taxon>
        <taxon>Halobacteriales</taxon>
        <taxon>Haloarculaceae</taxon>
        <taxon>Halapricum</taxon>
    </lineage>
</organism>
<name>A0A897N2M4_9EURY</name>
<keyword evidence="1" id="KW-1133">Transmembrane helix</keyword>
<proteinExistence type="predicted"/>
<dbReference type="GeneID" id="68856438"/>
<keyword evidence="1" id="KW-0472">Membrane</keyword>
<evidence type="ECO:0000256" key="1">
    <source>
        <dbReference type="SAM" id="Phobius"/>
    </source>
</evidence>
<feature type="transmembrane region" description="Helical" evidence="1">
    <location>
        <begin position="27"/>
        <end position="58"/>
    </location>
</feature>
<protein>
    <submittedName>
        <fullName evidence="2">Putative membrane protein</fullName>
    </submittedName>
</protein>
<evidence type="ECO:0000313" key="2">
    <source>
        <dbReference type="EMBL" id="QSG07222.1"/>
    </source>
</evidence>
<evidence type="ECO:0000313" key="3">
    <source>
        <dbReference type="Proteomes" id="UP000663525"/>
    </source>
</evidence>
<sequence>MSSSTPFIDMETGTFDFGQIWREAYPILGLVLLFGILGLLPLYLGAAVTAVTGLWPLIGTALTWLGQLILAVGSAIVLMYVIVRAIQLSGA</sequence>
<dbReference type="RefSeq" id="WP_229113670.1">
    <property type="nucleotide sequence ID" value="NZ_CP064787.1"/>
</dbReference>
<keyword evidence="1" id="KW-0812">Transmembrane</keyword>
<dbReference type="EMBL" id="CP064787">
    <property type="protein sequence ID" value="QSG07222.1"/>
    <property type="molecule type" value="Genomic_DNA"/>
</dbReference>